<keyword evidence="3" id="KW-1185">Reference proteome</keyword>
<dbReference type="GeneID" id="7845346"/>
<reference evidence="3" key="1">
    <citation type="journal article" date="2006" name="PLoS Biol.">
        <title>Macronuclear genome sequence of the ciliate Tetrahymena thermophila, a model eukaryote.</title>
        <authorList>
            <person name="Eisen J.A."/>
            <person name="Coyne R.S."/>
            <person name="Wu M."/>
            <person name="Wu D."/>
            <person name="Thiagarajan M."/>
            <person name="Wortman J.R."/>
            <person name="Badger J.H."/>
            <person name="Ren Q."/>
            <person name="Amedeo P."/>
            <person name="Jones K.M."/>
            <person name="Tallon L.J."/>
            <person name="Delcher A.L."/>
            <person name="Salzberg S.L."/>
            <person name="Silva J.C."/>
            <person name="Haas B.J."/>
            <person name="Majoros W.H."/>
            <person name="Farzad M."/>
            <person name="Carlton J.M."/>
            <person name="Smith R.K. Jr."/>
            <person name="Garg J."/>
            <person name="Pearlman R.E."/>
            <person name="Karrer K.M."/>
            <person name="Sun L."/>
            <person name="Manning G."/>
            <person name="Elde N.C."/>
            <person name="Turkewitz A.P."/>
            <person name="Asai D.J."/>
            <person name="Wilkes D.E."/>
            <person name="Wang Y."/>
            <person name="Cai H."/>
            <person name="Collins K."/>
            <person name="Stewart B.A."/>
            <person name="Lee S.R."/>
            <person name="Wilamowska K."/>
            <person name="Weinberg Z."/>
            <person name="Ruzzo W.L."/>
            <person name="Wloga D."/>
            <person name="Gaertig J."/>
            <person name="Frankel J."/>
            <person name="Tsao C.-C."/>
            <person name="Gorovsky M.A."/>
            <person name="Keeling P.J."/>
            <person name="Waller R.F."/>
            <person name="Patron N.J."/>
            <person name="Cherry J.M."/>
            <person name="Stover N.A."/>
            <person name="Krieger C.J."/>
            <person name="del Toro C."/>
            <person name="Ryder H.F."/>
            <person name="Williamson S.C."/>
            <person name="Barbeau R.A."/>
            <person name="Hamilton E.P."/>
            <person name="Orias E."/>
        </authorList>
    </citation>
    <scope>NUCLEOTIDE SEQUENCE [LARGE SCALE GENOMIC DNA]</scope>
    <source>
        <strain evidence="3">SB210</strain>
    </source>
</reference>
<dbReference type="PROSITE" id="PS51257">
    <property type="entry name" value="PROKAR_LIPOPROTEIN"/>
    <property type="match status" value="1"/>
</dbReference>
<dbReference type="AlphaFoldDB" id="Q22KV6"/>
<dbReference type="EMBL" id="GG662867">
    <property type="protein sequence ID" value="EAR85922.1"/>
    <property type="molecule type" value="Genomic_DNA"/>
</dbReference>
<proteinExistence type="predicted"/>
<sequence>MKALFALAVLLVTASCQVYPMNVGNECSTATCSISYWQYNNTNFNYTCPEAGKSMARFRIAQGNYFLDFVAYNPLTSDSPVTIPLFYNPNPNQSGLQYYYSLQQGHNFVILNCTLTAAKQLTSLCSKHALVGGKIYKDVFQNACAFGLDAPRYAFLQQEIPLEFESSI</sequence>
<dbReference type="KEGG" id="tet:TTHERM_01062900"/>
<evidence type="ECO:0000256" key="1">
    <source>
        <dbReference type="SAM" id="SignalP"/>
    </source>
</evidence>
<evidence type="ECO:0000313" key="3">
    <source>
        <dbReference type="Proteomes" id="UP000009168"/>
    </source>
</evidence>
<dbReference type="InParanoid" id="Q22KV6"/>
<evidence type="ECO:0000313" key="2">
    <source>
        <dbReference type="EMBL" id="EAR85922.1"/>
    </source>
</evidence>
<accession>Q22KV6</accession>
<gene>
    <name evidence="2" type="ORF">TTHERM_01062900</name>
</gene>
<dbReference type="RefSeq" id="XP_976517.1">
    <property type="nucleotide sequence ID" value="XM_971424.1"/>
</dbReference>
<keyword evidence="1" id="KW-0732">Signal</keyword>
<protein>
    <recommendedName>
        <fullName evidence="4">Transmembrane protein</fullName>
    </recommendedName>
</protein>
<dbReference type="Proteomes" id="UP000009168">
    <property type="component" value="Unassembled WGS sequence"/>
</dbReference>
<feature type="chain" id="PRO_5004201017" description="Transmembrane protein" evidence="1">
    <location>
        <begin position="17"/>
        <end position="168"/>
    </location>
</feature>
<feature type="signal peptide" evidence="1">
    <location>
        <begin position="1"/>
        <end position="16"/>
    </location>
</feature>
<dbReference type="HOGENOM" id="CLU_136498_0_0_1"/>
<evidence type="ECO:0008006" key="4">
    <source>
        <dbReference type="Google" id="ProtNLM"/>
    </source>
</evidence>
<organism evidence="2 3">
    <name type="scientific">Tetrahymena thermophila (strain SB210)</name>
    <dbReference type="NCBI Taxonomy" id="312017"/>
    <lineage>
        <taxon>Eukaryota</taxon>
        <taxon>Sar</taxon>
        <taxon>Alveolata</taxon>
        <taxon>Ciliophora</taxon>
        <taxon>Intramacronucleata</taxon>
        <taxon>Oligohymenophorea</taxon>
        <taxon>Hymenostomatida</taxon>
        <taxon>Tetrahymenina</taxon>
        <taxon>Tetrahymenidae</taxon>
        <taxon>Tetrahymena</taxon>
    </lineage>
</organism>
<name>Q22KV6_TETTS</name>